<name>A0A8X6Q855_NEPPI</name>
<gene>
    <name evidence="1" type="ORF">NPIL_34771</name>
</gene>
<sequence length="74" mass="8644">RRRARPLFGEWRCGSESFSFQMEREDLLFRRLDGPRGRNGMASADCWFLMGLSYYPPHPSKHLKSVVWGGLALR</sequence>
<feature type="non-terminal residue" evidence="1">
    <location>
        <position position="1"/>
    </location>
</feature>
<evidence type="ECO:0000313" key="2">
    <source>
        <dbReference type="Proteomes" id="UP000887013"/>
    </source>
</evidence>
<dbReference type="EMBL" id="BMAW01078672">
    <property type="protein sequence ID" value="GFU11913.1"/>
    <property type="molecule type" value="Genomic_DNA"/>
</dbReference>
<reference evidence="1" key="1">
    <citation type="submission" date="2020-08" db="EMBL/GenBank/DDBJ databases">
        <title>Multicomponent nature underlies the extraordinary mechanical properties of spider dragline silk.</title>
        <authorList>
            <person name="Kono N."/>
            <person name="Nakamura H."/>
            <person name="Mori M."/>
            <person name="Yoshida Y."/>
            <person name="Ohtoshi R."/>
            <person name="Malay A.D."/>
            <person name="Moran D.A.P."/>
            <person name="Tomita M."/>
            <person name="Numata K."/>
            <person name="Arakawa K."/>
        </authorList>
    </citation>
    <scope>NUCLEOTIDE SEQUENCE</scope>
</reference>
<dbReference type="AlphaFoldDB" id="A0A8X6Q855"/>
<evidence type="ECO:0000313" key="1">
    <source>
        <dbReference type="EMBL" id="GFU11913.1"/>
    </source>
</evidence>
<comment type="caution">
    <text evidence="1">The sequence shown here is derived from an EMBL/GenBank/DDBJ whole genome shotgun (WGS) entry which is preliminary data.</text>
</comment>
<keyword evidence="2" id="KW-1185">Reference proteome</keyword>
<proteinExistence type="predicted"/>
<dbReference type="Proteomes" id="UP000887013">
    <property type="component" value="Unassembled WGS sequence"/>
</dbReference>
<organism evidence="1 2">
    <name type="scientific">Nephila pilipes</name>
    <name type="common">Giant wood spider</name>
    <name type="synonym">Nephila maculata</name>
    <dbReference type="NCBI Taxonomy" id="299642"/>
    <lineage>
        <taxon>Eukaryota</taxon>
        <taxon>Metazoa</taxon>
        <taxon>Ecdysozoa</taxon>
        <taxon>Arthropoda</taxon>
        <taxon>Chelicerata</taxon>
        <taxon>Arachnida</taxon>
        <taxon>Araneae</taxon>
        <taxon>Araneomorphae</taxon>
        <taxon>Entelegynae</taxon>
        <taxon>Araneoidea</taxon>
        <taxon>Nephilidae</taxon>
        <taxon>Nephila</taxon>
    </lineage>
</organism>
<dbReference type="OrthoDB" id="10548494at2759"/>
<accession>A0A8X6Q855</accession>
<protein>
    <submittedName>
        <fullName evidence="1">Uncharacterized protein</fullName>
    </submittedName>
</protein>
<feature type="non-terminal residue" evidence="1">
    <location>
        <position position="74"/>
    </location>
</feature>